<accession>A0A8C5PUT2</accession>
<reference evidence="5" key="2">
    <citation type="submission" date="2025-09" db="UniProtKB">
        <authorList>
            <consortium name="Ensembl"/>
        </authorList>
    </citation>
    <scope>IDENTIFICATION</scope>
</reference>
<name>A0A8C5PUT2_9ANUR</name>
<keyword evidence="2" id="KW-0863">Zinc-finger</keyword>
<sequence>KLQPGCILARGGCRVGFCRPDQKYPEGPERFKTCQVLSTTAFSSGQHYWEVDVKGAKRWIVGVACHSIQRKVAGNDSFIGYNNKSWSLFYQNYLGMSHNNVQENIDSDTPPQALGIHLNHDAGQLSFYQLGDTMQHLHTYTASFTEPLHAATPKGPPLGSPVNYQEQVPSLLCSFHQ</sequence>
<dbReference type="InterPro" id="IPR003877">
    <property type="entry name" value="SPRY_dom"/>
</dbReference>
<dbReference type="SUPFAM" id="SSF49899">
    <property type="entry name" value="Concanavalin A-like lectins/glucanases"/>
    <property type="match status" value="1"/>
</dbReference>
<organism evidence="5 6">
    <name type="scientific">Leptobrachium leishanense</name>
    <name type="common">Leishan spiny toad</name>
    <dbReference type="NCBI Taxonomy" id="445787"/>
    <lineage>
        <taxon>Eukaryota</taxon>
        <taxon>Metazoa</taxon>
        <taxon>Chordata</taxon>
        <taxon>Craniata</taxon>
        <taxon>Vertebrata</taxon>
        <taxon>Euteleostomi</taxon>
        <taxon>Amphibia</taxon>
        <taxon>Batrachia</taxon>
        <taxon>Anura</taxon>
        <taxon>Pelobatoidea</taxon>
        <taxon>Megophryidae</taxon>
        <taxon>Leptobrachium</taxon>
    </lineage>
</organism>
<dbReference type="InterPro" id="IPR013320">
    <property type="entry name" value="ConA-like_dom_sf"/>
</dbReference>
<dbReference type="PRINTS" id="PR01407">
    <property type="entry name" value="BUTYPHLNCDUF"/>
</dbReference>
<evidence type="ECO:0000313" key="5">
    <source>
        <dbReference type="Ensembl" id="ENSLLEP00000028187.1"/>
    </source>
</evidence>
<dbReference type="InterPro" id="IPR003879">
    <property type="entry name" value="Butyrophylin_SPRY"/>
</dbReference>
<dbReference type="GO" id="GO:0008270">
    <property type="term" value="F:zinc ion binding"/>
    <property type="evidence" value="ECO:0007669"/>
    <property type="project" value="UniProtKB-KW"/>
</dbReference>
<dbReference type="SMART" id="SM00449">
    <property type="entry name" value="SPRY"/>
    <property type="match status" value="1"/>
</dbReference>
<dbReference type="GeneTree" id="ENSGT01030000234583"/>
<dbReference type="InterPro" id="IPR051051">
    <property type="entry name" value="E3_ubiq-ligase_TRIM/RNF"/>
</dbReference>
<dbReference type="Ensembl" id="ENSLLET00000029285.1">
    <property type="protein sequence ID" value="ENSLLEP00000028187.1"/>
    <property type="gene ID" value="ENSLLEG00000017881.1"/>
</dbReference>
<evidence type="ECO:0000256" key="3">
    <source>
        <dbReference type="ARBA" id="ARBA00022833"/>
    </source>
</evidence>
<dbReference type="Proteomes" id="UP000694569">
    <property type="component" value="Unplaced"/>
</dbReference>
<keyword evidence="1" id="KW-0479">Metal-binding</keyword>
<keyword evidence="3" id="KW-0862">Zinc</keyword>
<proteinExistence type="predicted"/>
<keyword evidence="6" id="KW-1185">Reference proteome</keyword>
<dbReference type="InterPro" id="IPR043136">
    <property type="entry name" value="B30.2/SPRY_sf"/>
</dbReference>
<reference evidence="5" key="1">
    <citation type="submission" date="2025-08" db="UniProtKB">
        <authorList>
            <consortium name="Ensembl"/>
        </authorList>
    </citation>
    <scope>IDENTIFICATION</scope>
</reference>
<dbReference type="OrthoDB" id="6270329at2759"/>
<evidence type="ECO:0000256" key="1">
    <source>
        <dbReference type="ARBA" id="ARBA00022723"/>
    </source>
</evidence>
<protein>
    <recommendedName>
        <fullName evidence="4">B30.2/SPRY domain-containing protein</fullName>
    </recommendedName>
</protein>
<dbReference type="Gene3D" id="2.60.120.920">
    <property type="match status" value="1"/>
</dbReference>
<dbReference type="CDD" id="cd12891">
    <property type="entry name" value="SPRY_PRY_C-I_2"/>
    <property type="match status" value="1"/>
</dbReference>
<dbReference type="Pfam" id="PF00622">
    <property type="entry name" value="SPRY"/>
    <property type="match status" value="1"/>
</dbReference>
<evidence type="ECO:0000256" key="2">
    <source>
        <dbReference type="ARBA" id="ARBA00022771"/>
    </source>
</evidence>
<dbReference type="PANTHER" id="PTHR25465">
    <property type="entry name" value="B-BOX DOMAIN CONTAINING"/>
    <property type="match status" value="1"/>
</dbReference>
<dbReference type="PANTHER" id="PTHR25465:SF41">
    <property type="entry name" value="E3 UBIQUITIN-PROTEIN LIGASE RNF135"/>
    <property type="match status" value="1"/>
</dbReference>
<feature type="domain" description="B30.2/SPRY" evidence="4">
    <location>
        <begin position="1"/>
        <end position="171"/>
    </location>
</feature>
<dbReference type="AlphaFoldDB" id="A0A8C5PUT2"/>
<evidence type="ECO:0000313" key="6">
    <source>
        <dbReference type="Proteomes" id="UP000694569"/>
    </source>
</evidence>
<dbReference type="InterPro" id="IPR001870">
    <property type="entry name" value="B30.2/SPRY"/>
</dbReference>
<dbReference type="PROSITE" id="PS50188">
    <property type="entry name" value="B302_SPRY"/>
    <property type="match status" value="1"/>
</dbReference>
<evidence type="ECO:0000259" key="4">
    <source>
        <dbReference type="PROSITE" id="PS50188"/>
    </source>
</evidence>